<dbReference type="InterPro" id="IPR001555">
    <property type="entry name" value="GART_AS"/>
</dbReference>
<comment type="pathway">
    <text evidence="1 6">Purine metabolism; IMP biosynthesis via de novo pathway; N(2)-formyl-N(1)-(5-phospho-D-ribosyl)glycinamide from N(1)-(5-phospho-D-ribosyl)glycinamide (10-formyl THF route): step 1/1.</text>
</comment>
<evidence type="ECO:0000256" key="5">
    <source>
        <dbReference type="ARBA" id="ARBA00047664"/>
    </source>
</evidence>
<dbReference type="EC" id="2.1.2.2" evidence="6"/>
<keyword evidence="3 6" id="KW-0658">Purine biosynthesis</keyword>
<dbReference type="InterPro" id="IPR002376">
    <property type="entry name" value="Formyl_transf_N"/>
</dbReference>
<keyword evidence="2 6" id="KW-0808">Transferase</keyword>
<gene>
    <name evidence="6 8" type="primary">purN</name>
    <name evidence="8" type="ORF">ACFOMG_05580</name>
</gene>
<dbReference type="Proteomes" id="UP001595722">
    <property type="component" value="Unassembled WGS sequence"/>
</dbReference>
<evidence type="ECO:0000256" key="3">
    <source>
        <dbReference type="ARBA" id="ARBA00022755"/>
    </source>
</evidence>
<dbReference type="EMBL" id="JBHRYB010000005">
    <property type="protein sequence ID" value="MFC3679582.1"/>
    <property type="molecule type" value="Genomic_DNA"/>
</dbReference>
<dbReference type="RefSeq" id="WP_376865306.1">
    <property type="nucleotide sequence ID" value="NZ_JBHRYB010000005.1"/>
</dbReference>
<evidence type="ECO:0000256" key="1">
    <source>
        <dbReference type="ARBA" id="ARBA00005054"/>
    </source>
</evidence>
<evidence type="ECO:0000256" key="4">
    <source>
        <dbReference type="ARBA" id="ARBA00038440"/>
    </source>
</evidence>
<accession>A0ABV7VRS9</accession>
<dbReference type="Pfam" id="PF00551">
    <property type="entry name" value="Formyl_trans_N"/>
    <property type="match status" value="1"/>
</dbReference>
<dbReference type="CDD" id="cd08645">
    <property type="entry name" value="FMT_core_GART"/>
    <property type="match status" value="1"/>
</dbReference>
<dbReference type="Gene3D" id="3.40.50.170">
    <property type="entry name" value="Formyl transferase, N-terminal domain"/>
    <property type="match status" value="1"/>
</dbReference>
<name>A0ABV7VRS9_9GAMM</name>
<reference evidence="9" key="1">
    <citation type="journal article" date="2019" name="Int. J. Syst. Evol. Microbiol.">
        <title>The Global Catalogue of Microorganisms (GCM) 10K type strain sequencing project: providing services to taxonomists for standard genome sequencing and annotation.</title>
        <authorList>
            <consortium name="The Broad Institute Genomics Platform"/>
            <consortium name="The Broad Institute Genome Sequencing Center for Infectious Disease"/>
            <person name="Wu L."/>
            <person name="Ma J."/>
        </authorList>
    </citation>
    <scope>NUCLEOTIDE SEQUENCE [LARGE SCALE GENOMIC DNA]</scope>
    <source>
        <strain evidence="9">KCTC 42424</strain>
    </source>
</reference>
<feature type="active site" description="Proton donor" evidence="6">
    <location>
        <position position="122"/>
    </location>
</feature>
<feature type="domain" description="Formyl transferase N-terminal" evidence="7">
    <location>
        <begin position="16"/>
        <end position="194"/>
    </location>
</feature>
<organism evidence="8 9">
    <name type="scientific">Bacterioplanoides pacificum</name>
    <dbReference type="NCBI Taxonomy" id="1171596"/>
    <lineage>
        <taxon>Bacteria</taxon>
        <taxon>Pseudomonadati</taxon>
        <taxon>Pseudomonadota</taxon>
        <taxon>Gammaproteobacteria</taxon>
        <taxon>Oceanospirillales</taxon>
        <taxon>Oceanospirillaceae</taxon>
        <taxon>Bacterioplanoides</taxon>
    </lineage>
</organism>
<comment type="similarity">
    <text evidence="4 6">Belongs to the GART family.</text>
</comment>
<comment type="function">
    <text evidence="6">Catalyzes the transfer of a formyl group from 10-formyltetrahydrofolate to 5-phospho-ribosyl-glycinamide (GAR), producing 5-phospho-ribosyl-N-formylglycinamide (FGAR) and tetrahydrofolate.</text>
</comment>
<feature type="binding site" evidence="6">
    <location>
        <begin position="25"/>
        <end position="27"/>
    </location>
    <ligand>
        <name>N(1)-(5-phospho-beta-D-ribosyl)glycinamide</name>
        <dbReference type="ChEBI" id="CHEBI:143788"/>
    </ligand>
</feature>
<dbReference type="NCBIfam" id="TIGR00639">
    <property type="entry name" value="PurN"/>
    <property type="match status" value="1"/>
</dbReference>
<dbReference type="PROSITE" id="PS00373">
    <property type="entry name" value="GART"/>
    <property type="match status" value="1"/>
</dbReference>
<feature type="binding site" evidence="6">
    <location>
        <begin position="103"/>
        <end position="106"/>
    </location>
    <ligand>
        <name>(6R)-10-formyltetrahydrofolate</name>
        <dbReference type="ChEBI" id="CHEBI:195366"/>
    </ligand>
</feature>
<dbReference type="PANTHER" id="PTHR43369:SF2">
    <property type="entry name" value="PHOSPHORIBOSYLGLYCINAMIDE FORMYLTRANSFERASE"/>
    <property type="match status" value="1"/>
</dbReference>
<comment type="catalytic activity">
    <reaction evidence="5 6">
        <text>N(1)-(5-phospho-beta-D-ribosyl)glycinamide + (6R)-10-formyltetrahydrofolate = N(2)-formyl-N(1)-(5-phospho-beta-D-ribosyl)glycinamide + (6S)-5,6,7,8-tetrahydrofolate + H(+)</text>
        <dbReference type="Rhea" id="RHEA:15053"/>
        <dbReference type="ChEBI" id="CHEBI:15378"/>
        <dbReference type="ChEBI" id="CHEBI:57453"/>
        <dbReference type="ChEBI" id="CHEBI:143788"/>
        <dbReference type="ChEBI" id="CHEBI:147286"/>
        <dbReference type="ChEBI" id="CHEBI:195366"/>
        <dbReference type="EC" id="2.1.2.2"/>
    </reaction>
</comment>
<dbReference type="InterPro" id="IPR004607">
    <property type="entry name" value="GART"/>
</dbReference>
<dbReference type="InterPro" id="IPR036477">
    <property type="entry name" value="Formyl_transf_N_sf"/>
</dbReference>
<feature type="binding site" evidence="6">
    <location>
        <position position="120"/>
    </location>
    <ligand>
        <name>(6R)-10-formyltetrahydrofolate</name>
        <dbReference type="ChEBI" id="CHEBI:195366"/>
    </ligand>
</feature>
<evidence type="ECO:0000256" key="2">
    <source>
        <dbReference type="ARBA" id="ARBA00022679"/>
    </source>
</evidence>
<dbReference type="GO" id="GO:0004644">
    <property type="term" value="F:phosphoribosylglycinamide formyltransferase activity"/>
    <property type="evidence" value="ECO:0007669"/>
    <property type="project" value="UniProtKB-EC"/>
</dbReference>
<feature type="site" description="Raises pKa of active site His" evidence="6">
    <location>
        <position position="158"/>
    </location>
</feature>
<dbReference type="PANTHER" id="PTHR43369">
    <property type="entry name" value="PHOSPHORIBOSYLGLYCINAMIDE FORMYLTRANSFERASE"/>
    <property type="match status" value="1"/>
</dbReference>
<dbReference type="SUPFAM" id="SSF53328">
    <property type="entry name" value="Formyltransferase"/>
    <property type="match status" value="1"/>
</dbReference>
<proteinExistence type="inferred from homology"/>
<protein>
    <recommendedName>
        <fullName evidence="6">Phosphoribosylglycinamide formyltransferase</fullName>
        <ecNumber evidence="6">2.1.2.2</ecNumber>
    </recommendedName>
    <alternativeName>
        <fullName evidence="6">5'-phosphoribosylglycinamide transformylase</fullName>
    </alternativeName>
    <alternativeName>
        <fullName evidence="6">GAR transformylase</fullName>
        <shortName evidence="6">GART</shortName>
    </alternativeName>
</protein>
<evidence type="ECO:0000313" key="8">
    <source>
        <dbReference type="EMBL" id="MFC3679582.1"/>
    </source>
</evidence>
<feature type="binding site" evidence="6">
    <location>
        <position position="78"/>
    </location>
    <ligand>
        <name>(6R)-10-formyltetrahydrofolate</name>
        <dbReference type="ChEBI" id="CHEBI:195366"/>
    </ligand>
</feature>
<dbReference type="HAMAP" id="MF_01930">
    <property type="entry name" value="PurN"/>
    <property type="match status" value="1"/>
</dbReference>
<evidence type="ECO:0000259" key="7">
    <source>
        <dbReference type="Pfam" id="PF00551"/>
    </source>
</evidence>
<comment type="caution">
    <text evidence="8">The sequence shown here is derived from an EMBL/GenBank/DDBJ whole genome shotgun (WGS) entry which is preliminary data.</text>
</comment>
<keyword evidence="9" id="KW-1185">Reference proteome</keyword>
<evidence type="ECO:0000313" key="9">
    <source>
        <dbReference type="Proteomes" id="UP001595722"/>
    </source>
</evidence>
<evidence type="ECO:0000256" key="6">
    <source>
        <dbReference type="HAMAP-Rule" id="MF_01930"/>
    </source>
</evidence>
<sequence length="226" mass="24933">MSVTDLNATKEEQKPRIVVLISGSGSNMAAIADAVKQGDIDAEISAVICNRPEAPGLQKAKDRDIETQVIDHKEFASREDFDVALMRCIDDYQPDLVVLAGFMRILTADFVIRYHGRMLNIHPSLLPKYQGLNTHQRALDAGDEQHGVTVHFVTEELDGGPNVIQAVIPVYDGDDAISLQQRVHSQEHVIYPIAVKWFVNGRLTMKGNDALLDGNILPNNGLQLEA</sequence>